<proteinExistence type="predicted"/>
<dbReference type="Proteomes" id="UP000887565">
    <property type="component" value="Unplaced"/>
</dbReference>
<keyword evidence="1" id="KW-1185">Reference proteome</keyword>
<name>A0A915J8E1_ROMCU</name>
<evidence type="ECO:0000313" key="2">
    <source>
        <dbReference type="WBParaSite" id="nRc.2.0.1.t22023-RA"/>
    </source>
</evidence>
<organism evidence="1 2">
    <name type="scientific">Romanomermis culicivorax</name>
    <name type="common">Nematode worm</name>
    <dbReference type="NCBI Taxonomy" id="13658"/>
    <lineage>
        <taxon>Eukaryota</taxon>
        <taxon>Metazoa</taxon>
        <taxon>Ecdysozoa</taxon>
        <taxon>Nematoda</taxon>
        <taxon>Enoplea</taxon>
        <taxon>Dorylaimia</taxon>
        <taxon>Mermithida</taxon>
        <taxon>Mermithoidea</taxon>
        <taxon>Mermithidae</taxon>
        <taxon>Romanomermis</taxon>
    </lineage>
</organism>
<dbReference type="WBParaSite" id="nRc.2.0.1.t22023-RA">
    <property type="protein sequence ID" value="nRc.2.0.1.t22023-RA"/>
    <property type="gene ID" value="nRc.2.0.1.g22023"/>
</dbReference>
<reference evidence="2" key="1">
    <citation type="submission" date="2022-11" db="UniProtKB">
        <authorList>
            <consortium name="WormBaseParasite"/>
        </authorList>
    </citation>
    <scope>IDENTIFICATION</scope>
</reference>
<dbReference type="AlphaFoldDB" id="A0A915J8E1"/>
<accession>A0A915J8E1</accession>
<sequence>MTDGNLQPNPTEQKFPFRSVTLCRLYSVPFRQKGQIGGQTGYLLYNIVYYILWSQRPNTMPPIWTMIDAAIPTKINRALDTAASRSTWQAAHSPANMKYLANFSTKRTEFLWLAHSRRMIRKSSRDSLGDSTIRMWILECQKTMFGHDP</sequence>
<evidence type="ECO:0000313" key="1">
    <source>
        <dbReference type="Proteomes" id="UP000887565"/>
    </source>
</evidence>
<protein>
    <submittedName>
        <fullName evidence="2">Uncharacterized protein</fullName>
    </submittedName>
</protein>